<sequence length="234" mass="27196">MNKLKVMVSLVLLVYLGFVVFQFSSNEYWANAFDAILLPLISIAYFQGNKRPNFYFSVFLICYSVSDLMVFILDFIPYSYFYYVGNGLYIIAYMALFIKIVKSLSFQHIFKNFKLHLFVLTALNIYIAYVLQNIVNPYVGMTNEYFVEIAYNVSMLLVLTASLLNYFYRDDKKSLLIFLGSMAIVFSEVIGVAYMYVAQQNLLNFLVTTLTLLAFYFYFTQSKLSNEEVNQLVS</sequence>
<evidence type="ECO:0008006" key="4">
    <source>
        <dbReference type="Google" id="ProtNLM"/>
    </source>
</evidence>
<proteinExistence type="predicted"/>
<dbReference type="Proteomes" id="UP001610104">
    <property type="component" value="Unassembled WGS sequence"/>
</dbReference>
<evidence type="ECO:0000256" key="1">
    <source>
        <dbReference type="SAM" id="Phobius"/>
    </source>
</evidence>
<keyword evidence="1" id="KW-1133">Transmembrane helix</keyword>
<keyword evidence="1" id="KW-0812">Transmembrane</keyword>
<dbReference type="EMBL" id="JBAWKC010000006">
    <property type="protein sequence ID" value="MFH6770189.1"/>
    <property type="molecule type" value="Genomic_DNA"/>
</dbReference>
<comment type="caution">
    <text evidence="2">The sequence shown here is derived from an EMBL/GenBank/DDBJ whole genome shotgun (WGS) entry which is preliminary data.</text>
</comment>
<feature type="transmembrane region" description="Helical" evidence="1">
    <location>
        <begin position="149"/>
        <end position="168"/>
    </location>
</feature>
<feature type="transmembrane region" description="Helical" evidence="1">
    <location>
        <begin position="113"/>
        <end position="129"/>
    </location>
</feature>
<name>A0ABW7MU36_9FLAO</name>
<feature type="transmembrane region" description="Helical" evidence="1">
    <location>
        <begin position="29"/>
        <end position="46"/>
    </location>
</feature>
<organism evidence="2 3">
    <name type="scientific">Gaetbulibacter aquiaggeris</name>
    <dbReference type="NCBI Taxonomy" id="1735373"/>
    <lineage>
        <taxon>Bacteria</taxon>
        <taxon>Pseudomonadati</taxon>
        <taxon>Bacteroidota</taxon>
        <taxon>Flavobacteriia</taxon>
        <taxon>Flavobacteriales</taxon>
        <taxon>Flavobacteriaceae</taxon>
        <taxon>Gaetbulibacter</taxon>
    </lineage>
</organism>
<accession>A0ABW7MU36</accession>
<gene>
    <name evidence="2" type="ORF">V8G56_15670</name>
</gene>
<feature type="transmembrane region" description="Helical" evidence="1">
    <location>
        <begin position="79"/>
        <end position="101"/>
    </location>
</feature>
<keyword evidence="1" id="KW-0472">Membrane</keyword>
<dbReference type="RefSeq" id="WP_395439406.1">
    <property type="nucleotide sequence ID" value="NZ_JBAWKC010000006.1"/>
</dbReference>
<feature type="transmembrane region" description="Helical" evidence="1">
    <location>
        <begin position="202"/>
        <end position="219"/>
    </location>
</feature>
<feature type="transmembrane region" description="Helical" evidence="1">
    <location>
        <begin position="7"/>
        <end position="23"/>
    </location>
</feature>
<reference evidence="2 3" key="1">
    <citation type="submission" date="2024-02" db="EMBL/GenBank/DDBJ databases">
        <title>A Gaetbulibacter species isolated from tidal flats and genomic insights of their niches.</title>
        <authorList>
            <person name="Ye Y."/>
        </authorList>
    </citation>
    <scope>NUCLEOTIDE SEQUENCE [LARGE SCALE GENOMIC DNA]</scope>
    <source>
        <strain evidence="2 3">KEM-8</strain>
    </source>
</reference>
<evidence type="ECO:0000313" key="2">
    <source>
        <dbReference type="EMBL" id="MFH6770189.1"/>
    </source>
</evidence>
<keyword evidence="3" id="KW-1185">Reference proteome</keyword>
<evidence type="ECO:0000313" key="3">
    <source>
        <dbReference type="Proteomes" id="UP001610104"/>
    </source>
</evidence>
<feature type="transmembrane region" description="Helical" evidence="1">
    <location>
        <begin position="175"/>
        <end position="196"/>
    </location>
</feature>
<protein>
    <recommendedName>
        <fullName evidence="4">YhhN-like protein</fullName>
    </recommendedName>
</protein>
<feature type="transmembrane region" description="Helical" evidence="1">
    <location>
        <begin position="53"/>
        <end position="73"/>
    </location>
</feature>